<dbReference type="Gene3D" id="3.30.70.270">
    <property type="match status" value="1"/>
</dbReference>
<dbReference type="NCBIfam" id="TIGR00254">
    <property type="entry name" value="GGDEF"/>
    <property type="match status" value="1"/>
</dbReference>
<keyword evidence="4" id="KW-0472">Membrane</keyword>
<dbReference type="SUPFAM" id="SSF55073">
    <property type="entry name" value="Nucleotide cyclase"/>
    <property type="match status" value="1"/>
</dbReference>
<sequence length="387" mass="43744">MTPFTSFRPLVKTGFLWWLLVVSLLLISLLFWAFSGGQQVPWLLLIGVCTIFILASTLGYFLYQGQMNRLQQQLQQLQELGDATSELLALPAKCESESSFLNAFLSKAVALVEGAEMGSVIVIQGPDRKLHFAAAYGQELKQLQQLNMLLPQTFQYRLTGGRCDRVIIINDTDNTDDQIARQLFGGQLIRATLSSPIYVEGKLYGLLNLDSTEPDCFNDYDSTVIDILSKEAANAVALYQKSQQIHQLSCYDQLTGLANRSYFDQQASQWPLRQQLQSYLILLDIDELKRINEEQGHDHGDEVLRQLANILRQKWPAKALMCRLNGDKFAILSYGEHTQLSEWLQQIRNDYAMQQPGINFSCATVPFNGNVAESIDLAARVIDKHRQ</sequence>
<dbReference type="CDD" id="cd01949">
    <property type="entry name" value="GGDEF"/>
    <property type="match status" value="1"/>
</dbReference>
<comment type="catalytic activity">
    <reaction evidence="2">
        <text>2 GTP = 3',3'-c-di-GMP + 2 diphosphate</text>
        <dbReference type="Rhea" id="RHEA:24898"/>
        <dbReference type="ChEBI" id="CHEBI:33019"/>
        <dbReference type="ChEBI" id="CHEBI:37565"/>
        <dbReference type="ChEBI" id="CHEBI:58805"/>
        <dbReference type="EC" id="2.7.7.65"/>
    </reaction>
</comment>
<name>A0ABX7YR87_9GAMM</name>
<evidence type="ECO:0000256" key="2">
    <source>
        <dbReference type="ARBA" id="ARBA00034247"/>
    </source>
</evidence>
<protein>
    <recommendedName>
        <fullName evidence="1">diguanylate cyclase</fullName>
        <ecNumber evidence="1">2.7.7.65</ecNumber>
    </recommendedName>
</protein>
<evidence type="ECO:0000313" key="6">
    <source>
        <dbReference type="EMBL" id="QUN04816.1"/>
    </source>
</evidence>
<dbReference type="InterPro" id="IPR043128">
    <property type="entry name" value="Rev_trsase/Diguanyl_cyclase"/>
</dbReference>
<dbReference type="InterPro" id="IPR029787">
    <property type="entry name" value="Nucleotide_cyclase"/>
</dbReference>
<dbReference type="InterPro" id="IPR003018">
    <property type="entry name" value="GAF"/>
</dbReference>
<dbReference type="EC" id="2.7.7.65" evidence="1"/>
<keyword evidence="4" id="KW-0812">Transmembrane</keyword>
<dbReference type="RefSeq" id="WP_212593869.1">
    <property type="nucleotide sequence ID" value="NZ_CP073587.1"/>
</dbReference>
<dbReference type="SMART" id="SM00267">
    <property type="entry name" value="GGDEF"/>
    <property type="match status" value="1"/>
</dbReference>
<dbReference type="InterPro" id="IPR029016">
    <property type="entry name" value="GAF-like_dom_sf"/>
</dbReference>
<evidence type="ECO:0000313" key="7">
    <source>
        <dbReference type="Proteomes" id="UP000679575"/>
    </source>
</evidence>
<dbReference type="Pfam" id="PF00990">
    <property type="entry name" value="GGDEF"/>
    <property type="match status" value="1"/>
</dbReference>
<dbReference type="PANTHER" id="PTHR45138">
    <property type="entry name" value="REGULATORY COMPONENTS OF SENSORY TRANSDUCTION SYSTEM"/>
    <property type="match status" value="1"/>
</dbReference>
<evidence type="ECO:0000259" key="5">
    <source>
        <dbReference type="PROSITE" id="PS50887"/>
    </source>
</evidence>
<dbReference type="Proteomes" id="UP000679575">
    <property type="component" value="Chromosome"/>
</dbReference>
<dbReference type="InterPro" id="IPR000160">
    <property type="entry name" value="GGDEF_dom"/>
</dbReference>
<keyword evidence="3" id="KW-0175">Coiled coil</keyword>
<dbReference type="Pfam" id="PF13185">
    <property type="entry name" value="GAF_2"/>
    <property type="match status" value="1"/>
</dbReference>
<feature type="transmembrane region" description="Helical" evidence="4">
    <location>
        <begin position="40"/>
        <end position="63"/>
    </location>
</feature>
<keyword evidence="7" id="KW-1185">Reference proteome</keyword>
<evidence type="ECO:0000256" key="1">
    <source>
        <dbReference type="ARBA" id="ARBA00012528"/>
    </source>
</evidence>
<dbReference type="SUPFAM" id="SSF55781">
    <property type="entry name" value="GAF domain-like"/>
    <property type="match status" value="1"/>
</dbReference>
<evidence type="ECO:0000256" key="4">
    <source>
        <dbReference type="SAM" id="Phobius"/>
    </source>
</evidence>
<evidence type="ECO:0000256" key="3">
    <source>
        <dbReference type="SAM" id="Coils"/>
    </source>
</evidence>
<dbReference type="PROSITE" id="PS50887">
    <property type="entry name" value="GGDEF"/>
    <property type="match status" value="1"/>
</dbReference>
<dbReference type="EMBL" id="CP073587">
    <property type="protein sequence ID" value="QUN04816.1"/>
    <property type="molecule type" value="Genomic_DNA"/>
</dbReference>
<feature type="domain" description="GGDEF" evidence="5">
    <location>
        <begin position="276"/>
        <end position="387"/>
    </location>
</feature>
<organism evidence="6 7">
    <name type="scientific">Shewanella yunxiaonensis</name>
    <dbReference type="NCBI Taxonomy" id="2829809"/>
    <lineage>
        <taxon>Bacteria</taxon>
        <taxon>Pseudomonadati</taxon>
        <taxon>Pseudomonadota</taxon>
        <taxon>Gammaproteobacteria</taxon>
        <taxon>Alteromonadales</taxon>
        <taxon>Shewanellaceae</taxon>
        <taxon>Shewanella</taxon>
    </lineage>
</organism>
<dbReference type="InterPro" id="IPR050469">
    <property type="entry name" value="Diguanylate_Cyclase"/>
</dbReference>
<gene>
    <name evidence="6" type="ORF">KDN34_11215</name>
</gene>
<proteinExistence type="predicted"/>
<reference evidence="6 7" key="1">
    <citation type="submission" date="2021-04" db="EMBL/GenBank/DDBJ databases">
        <title>Novel species identification of genus Shewanella.</title>
        <authorList>
            <person name="Liu G."/>
        </authorList>
    </citation>
    <scope>NUCLEOTIDE SEQUENCE [LARGE SCALE GENOMIC DNA]</scope>
    <source>
        <strain evidence="6 7">FJAT-54481</strain>
    </source>
</reference>
<feature type="transmembrane region" description="Helical" evidence="4">
    <location>
        <begin position="15"/>
        <end position="34"/>
    </location>
</feature>
<keyword evidence="4" id="KW-1133">Transmembrane helix</keyword>
<dbReference type="Gene3D" id="3.30.450.40">
    <property type="match status" value="1"/>
</dbReference>
<accession>A0ABX7YR87</accession>
<dbReference type="PANTHER" id="PTHR45138:SF9">
    <property type="entry name" value="DIGUANYLATE CYCLASE DGCM-RELATED"/>
    <property type="match status" value="1"/>
</dbReference>
<feature type="coiled-coil region" evidence="3">
    <location>
        <begin position="60"/>
        <end position="87"/>
    </location>
</feature>